<dbReference type="InterPro" id="IPR016087">
    <property type="entry name" value="Chalcone_isomerase"/>
</dbReference>
<evidence type="ECO:0000259" key="2">
    <source>
        <dbReference type="Pfam" id="PF16036"/>
    </source>
</evidence>
<accession>A0ABS5HYM6</accession>
<keyword evidence="1" id="KW-0732">Signal</keyword>
<dbReference type="GO" id="GO:0016853">
    <property type="term" value="F:isomerase activity"/>
    <property type="evidence" value="ECO:0007669"/>
    <property type="project" value="UniProtKB-KW"/>
</dbReference>
<keyword evidence="4" id="KW-1185">Reference proteome</keyword>
<dbReference type="InterPro" id="IPR016088">
    <property type="entry name" value="Chalcone_isomerase_3-sand"/>
</dbReference>
<dbReference type="Proteomes" id="UP000811844">
    <property type="component" value="Unassembled WGS sequence"/>
</dbReference>
<organism evidence="3 4">
    <name type="scientific">Shewanella intestini</name>
    <dbReference type="NCBI Taxonomy" id="2017544"/>
    <lineage>
        <taxon>Bacteria</taxon>
        <taxon>Pseudomonadati</taxon>
        <taxon>Pseudomonadota</taxon>
        <taxon>Gammaproteobacteria</taxon>
        <taxon>Alteromonadales</taxon>
        <taxon>Shewanellaceae</taxon>
        <taxon>Shewanella</taxon>
    </lineage>
</organism>
<feature type="domain" description="Chalcone isomerase" evidence="2">
    <location>
        <begin position="20"/>
        <end position="183"/>
    </location>
</feature>
<sequence>MKKLIPLGAVVLSVISPVQAKEVAGVDVAETLVISGTSLHLNGAGVRSKFFMDLYVGSLYLQNKQTQLTQVLQQPQAVVRLNITSGMITSEKMTDAITEGFELATDDNAVSIEQQVNAFMAFFVQEIKKGDQFTFVTSTTMGVMTFKNGQELGVIKGESFRQALLKIWLGDEPAQKSLRKAMLDQ</sequence>
<evidence type="ECO:0000313" key="3">
    <source>
        <dbReference type="EMBL" id="MBR9726741.1"/>
    </source>
</evidence>
<dbReference type="EMBL" id="JAAIKR010000001">
    <property type="protein sequence ID" value="MBR9726741.1"/>
    <property type="molecule type" value="Genomic_DNA"/>
</dbReference>
<dbReference type="Pfam" id="PF16036">
    <property type="entry name" value="Chalcone_3"/>
    <property type="match status" value="1"/>
</dbReference>
<protein>
    <submittedName>
        <fullName evidence="3">Chalcone isomerase</fullName>
    </submittedName>
</protein>
<keyword evidence="3" id="KW-0413">Isomerase</keyword>
<dbReference type="RefSeq" id="WP_153660847.1">
    <property type="nucleotide sequence ID" value="NZ_JAAIKR010000001.1"/>
</dbReference>
<feature type="chain" id="PRO_5046976649" evidence="1">
    <location>
        <begin position="21"/>
        <end position="185"/>
    </location>
</feature>
<gene>
    <name evidence="3" type="ORF">G3R48_01890</name>
</gene>
<evidence type="ECO:0000313" key="4">
    <source>
        <dbReference type="Proteomes" id="UP000811844"/>
    </source>
</evidence>
<evidence type="ECO:0000256" key="1">
    <source>
        <dbReference type="SAM" id="SignalP"/>
    </source>
</evidence>
<dbReference type="SUPFAM" id="SSF54626">
    <property type="entry name" value="Chalcone isomerase"/>
    <property type="match status" value="1"/>
</dbReference>
<name>A0ABS5HYM6_9GAMM</name>
<reference evidence="3 4" key="1">
    <citation type="submission" date="2020-02" db="EMBL/GenBank/DDBJ databases">
        <title>Shewanella WXL01 sp. nov., a marine bacterium isolated from green algae in Luhuitou Fringing Reef (Northern South China Sea).</title>
        <authorList>
            <person name="Wang X."/>
        </authorList>
    </citation>
    <scope>NUCLEOTIDE SEQUENCE [LARGE SCALE GENOMIC DNA]</scope>
    <source>
        <strain evidence="3 4">MCCC 1A01895</strain>
    </source>
</reference>
<comment type="caution">
    <text evidence="3">The sequence shown here is derived from an EMBL/GenBank/DDBJ whole genome shotgun (WGS) entry which is preliminary data.</text>
</comment>
<proteinExistence type="predicted"/>
<dbReference type="Gene3D" id="3.50.70.10">
    <property type="match status" value="1"/>
</dbReference>
<dbReference type="InterPro" id="IPR036298">
    <property type="entry name" value="Chalcone_isomerase_sf"/>
</dbReference>
<feature type="signal peptide" evidence="1">
    <location>
        <begin position="1"/>
        <end position="20"/>
    </location>
</feature>